<keyword evidence="3" id="KW-1185">Reference proteome</keyword>
<dbReference type="SUPFAM" id="SSF49879">
    <property type="entry name" value="SMAD/FHA domain"/>
    <property type="match status" value="1"/>
</dbReference>
<accession>A0A1H0IG83</accession>
<name>A0A1H0IG83_9SPHI</name>
<dbReference type="SMART" id="SM00240">
    <property type="entry name" value="FHA"/>
    <property type="match status" value="1"/>
</dbReference>
<dbReference type="CDD" id="cd00060">
    <property type="entry name" value="FHA"/>
    <property type="match status" value="1"/>
</dbReference>
<feature type="domain" description="FHA" evidence="1">
    <location>
        <begin position="19"/>
        <end position="67"/>
    </location>
</feature>
<gene>
    <name evidence="2" type="ORF">SAMN05421820_113145</name>
</gene>
<dbReference type="InterPro" id="IPR000253">
    <property type="entry name" value="FHA_dom"/>
</dbReference>
<dbReference type="Gene3D" id="2.60.200.20">
    <property type="match status" value="1"/>
</dbReference>
<dbReference type="Proteomes" id="UP000183200">
    <property type="component" value="Unassembled WGS sequence"/>
</dbReference>
<organism evidence="2 3">
    <name type="scientific">Pedobacter steynii</name>
    <dbReference type="NCBI Taxonomy" id="430522"/>
    <lineage>
        <taxon>Bacteria</taxon>
        <taxon>Pseudomonadati</taxon>
        <taxon>Bacteroidota</taxon>
        <taxon>Sphingobacteriia</taxon>
        <taxon>Sphingobacteriales</taxon>
        <taxon>Sphingobacteriaceae</taxon>
        <taxon>Pedobacter</taxon>
    </lineage>
</organism>
<sequence length="314" mass="36143">MALIKNLQTEEIVVLFSVHNFGRGKHNRTIIPGNDISKSHAVVSFVNNAWFLADQSSNGTLIKGRRINHLSMKLAAGNQIQFGQEQDTIWLVLNVNPPICFLESLAENKEIIELSSYSAYPNEESPEVSFYRTADTKWHVDNGLQTIALTHGQNLFFADREWCFYENEVLDQTLCIPEISIETHFLFSLSVDEEEVAIKIQINNLELDLGQHTYNQVLLALARKRQADLEEGCQETELGWISMEKLTSLLGKELLKEIDNYYVNLQIHRLRKRLMELNPFGHLLSNVIERRNGELRFEHNNFRINKENAIGSFN</sequence>
<proteinExistence type="predicted"/>
<dbReference type="AlphaFoldDB" id="A0A1H0IG83"/>
<dbReference type="Pfam" id="PF00498">
    <property type="entry name" value="FHA"/>
    <property type="match status" value="1"/>
</dbReference>
<dbReference type="InterPro" id="IPR008984">
    <property type="entry name" value="SMAD_FHA_dom_sf"/>
</dbReference>
<evidence type="ECO:0000259" key="1">
    <source>
        <dbReference type="PROSITE" id="PS50006"/>
    </source>
</evidence>
<evidence type="ECO:0000313" key="2">
    <source>
        <dbReference type="EMBL" id="SDO30457.1"/>
    </source>
</evidence>
<dbReference type="PROSITE" id="PS50006">
    <property type="entry name" value="FHA_DOMAIN"/>
    <property type="match status" value="1"/>
</dbReference>
<protein>
    <submittedName>
        <fullName evidence="2">FHA domain-containing protein</fullName>
    </submittedName>
</protein>
<evidence type="ECO:0000313" key="3">
    <source>
        <dbReference type="Proteomes" id="UP000183200"/>
    </source>
</evidence>
<reference evidence="3" key="1">
    <citation type="submission" date="2016-10" db="EMBL/GenBank/DDBJ databases">
        <authorList>
            <person name="Varghese N."/>
            <person name="Submissions S."/>
        </authorList>
    </citation>
    <scope>NUCLEOTIDE SEQUENCE [LARGE SCALE GENOMIC DNA]</scope>
    <source>
        <strain evidence="3">DSM 19110</strain>
    </source>
</reference>
<dbReference type="RefSeq" id="WP_074612339.1">
    <property type="nucleotide sequence ID" value="NZ_FNGY01000013.1"/>
</dbReference>
<dbReference type="EMBL" id="FNGY01000013">
    <property type="protein sequence ID" value="SDO30457.1"/>
    <property type="molecule type" value="Genomic_DNA"/>
</dbReference>
<dbReference type="OrthoDB" id="273564at2"/>